<evidence type="ECO:0000256" key="5">
    <source>
        <dbReference type="ARBA" id="ARBA00022448"/>
    </source>
</evidence>
<evidence type="ECO:0000256" key="3">
    <source>
        <dbReference type="ARBA" id="ARBA00009714"/>
    </source>
</evidence>
<keyword evidence="7" id="KW-0072">Autophagy</keyword>
<dbReference type="GO" id="GO:0000045">
    <property type="term" value="P:autophagosome assembly"/>
    <property type="evidence" value="ECO:0007669"/>
    <property type="project" value="TreeGrafter"/>
</dbReference>
<accession>A0A1B8GXT0</accession>
<reference evidence="14 15" key="1">
    <citation type="submission" date="2016-03" db="EMBL/GenBank/DDBJ databases">
        <title>Comparative genomics of Pseudogymnoascus destructans, the fungus causing white-nose syndrome of bats.</title>
        <authorList>
            <person name="Palmer J.M."/>
            <person name="Drees K.P."/>
            <person name="Foster J.T."/>
            <person name="Lindner D.L."/>
        </authorList>
    </citation>
    <scope>NUCLEOTIDE SEQUENCE [LARGE SCALE GENOMIC DNA]</scope>
    <source>
        <strain evidence="14 15">UAMH 10579</strain>
    </source>
</reference>
<evidence type="ECO:0000256" key="7">
    <source>
        <dbReference type="ARBA" id="ARBA00023006"/>
    </source>
</evidence>
<feature type="region of interest" description="Disordered" evidence="13">
    <location>
        <begin position="305"/>
        <end position="381"/>
    </location>
</feature>
<dbReference type="GO" id="GO:0061908">
    <property type="term" value="C:phagophore"/>
    <property type="evidence" value="ECO:0007669"/>
    <property type="project" value="TreeGrafter"/>
</dbReference>
<dbReference type="GO" id="GO:0043495">
    <property type="term" value="F:protein-membrane adaptor activity"/>
    <property type="evidence" value="ECO:0007669"/>
    <property type="project" value="TreeGrafter"/>
</dbReference>
<dbReference type="GO" id="GO:0061723">
    <property type="term" value="P:glycophagy"/>
    <property type="evidence" value="ECO:0007669"/>
    <property type="project" value="TreeGrafter"/>
</dbReference>
<evidence type="ECO:0000256" key="2">
    <source>
        <dbReference type="ARBA" id="ARBA00004623"/>
    </source>
</evidence>
<keyword evidence="8" id="KW-0445">Lipid transport</keyword>
<evidence type="ECO:0000256" key="8">
    <source>
        <dbReference type="ARBA" id="ARBA00023055"/>
    </source>
</evidence>
<dbReference type="GO" id="GO:0006869">
    <property type="term" value="P:lipid transport"/>
    <property type="evidence" value="ECO:0007669"/>
    <property type="project" value="UniProtKB-KW"/>
</dbReference>
<dbReference type="GO" id="GO:0000422">
    <property type="term" value="P:autophagy of mitochondrion"/>
    <property type="evidence" value="ECO:0007669"/>
    <property type="project" value="TreeGrafter"/>
</dbReference>
<feature type="compositionally biased region" description="Polar residues" evidence="13">
    <location>
        <begin position="480"/>
        <end position="491"/>
    </location>
</feature>
<dbReference type="RefSeq" id="XP_059320049.1">
    <property type="nucleotide sequence ID" value="XM_059463341.1"/>
</dbReference>
<keyword evidence="15" id="KW-1185">Reference proteome</keyword>
<feature type="region of interest" description="Disordered" evidence="13">
    <location>
        <begin position="2074"/>
        <end position="2096"/>
    </location>
</feature>
<feature type="compositionally biased region" description="Polar residues" evidence="13">
    <location>
        <begin position="1756"/>
        <end position="1771"/>
    </location>
</feature>
<evidence type="ECO:0000256" key="6">
    <source>
        <dbReference type="ARBA" id="ARBA00022824"/>
    </source>
</evidence>
<dbReference type="GO" id="GO:0032266">
    <property type="term" value="F:phosphatidylinositol-3-phosphate binding"/>
    <property type="evidence" value="ECO:0007669"/>
    <property type="project" value="TreeGrafter"/>
</dbReference>
<dbReference type="Proteomes" id="UP000091956">
    <property type="component" value="Unassembled WGS sequence"/>
</dbReference>
<feature type="region of interest" description="Disordered" evidence="13">
    <location>
        <begin position="433"/>
        <end position="512"/>
    </location>
</feature>
<proteinExistence type="inferred from homology"/>
<evidence type="ECO:0000256" key="4">
    <source>
        <dbReference type="ARBA" id="ARBA00018070"/>
    </source>
</evidence>
<evidence type="ECO:0000256" key="10">
    <source>
        <dbReference type="ARBA" id="ARBA00024479"/>
    </source>
</evidence>
<dbReference type="EMBL" id="KV460208">
    <property type="protein sequence ID" value="OBU00638.2"/>
    <property type="molecule type" value="Genomic_DNA"/>
</dbReference>
<dbReference type="PANTHER" id="PTHR13190:SF1">
    <property type="entry name" value="AUTOPHAGY-RELATED 2, ISOFORM A"/>
    <property type="match status" value="1"/>
</dbReference>
<name>A0A1B8GXT0_9PEZI</name>
<dbReference type="GO" id="GO:0034727">
    <property type="term" value="P:piecemeal microautophagy of the nucleus"/>
    <property type="evidence" value="ECO:0007669"/>
    <property type="project" value="TreeGrafter"/>
</dbReference>
<dbReference type="InterPro" id="IPR026849">
    <property type="entry name" value="ATG2"/>
</dbReference>
<feature type="region of interest" description="Disordered" evidence="13">
    <location>
        <begin position="763"/>
        <end position="792"/>
    </location>
</feature>
<reference evidence="15" key="2">
    <citation type="journal article" date="2018" name="Nat. Commun.">
        <title>Extreme sensitivity to ultraviolet light in the fungal pathogen causing white-nose syndrome of bats.</title>
        <authorList>
            <person name="Palmer J.M."/>
            <person name="Drees K.P."/>
            <person name="Foster J.T."/>
            <person name="Lindner D.L."/>
        </authorList>
    </citation>
    <scope>NUCLEOTIDE SEQUENCE [LARGE SCALE GENOMIC DNA]</scope>
    <source>
        <strain evidence="15">UAMH 10579</strain>
    </source>
</reference>
<feature type="region of interest" description="Disordered" evidence="13">
    <location>
        <begin position="387"/>
        <end position="406"/>
    </location>
</feature>
<keyword evidence="9" id="KW-0472">Membrane</keyword>
<feature type="compositionally biased region" description="Low complexity" evidence="13">
    <location>
        <begin position="547"/>
        <end position="559"/>
    </location>
</feature>
<feature type="compositionally biased region" description="Basic and acidic residues" evidence="13">
    <location>
        <begin position="437"/>
        <end position="455"/>
    </location>
</feature>
<dbReference type="GO" id="GO:0034045">
    <property type="term" value="C:phagophore assembly site membrane"/>
    <property type="evidence" value="ECO:0007669"/>
    <property type="project" value="UniProtKB-SubCell"/>
</dbReference>
<protein>
    <recommendedName>
        <fullName evidence="4">Autophagy-related protein 2</fullName>
    </recommendedName>
</protein>
<evidence type="ECO:0000256" key="1">
    <source>
        <dbReference type="ARBA" id="ARBA00004406"/>
    </source>
</evidence>
<evidence type="ECO:0000256" key="9">
    <source>
        <dbReference type="ARBA" id="ARBA00023136"/>
    </source>
</evidence>
<feature type="region of interest" description="Disordered" evidence="13">
    <location>
        <begin position="1753"/>
        <end position="1781"/>
    </location>
</feature>
<comment type="catalytic activity">
    <reaction evidence="10">
        <text>a 1,2-diacyl-sn-glycero-3-phospho-L-serine(in) = a 1,2-diacyl-sn-glycero-3-phospho-L-serine(out)</text>
        <dbReference type="Rhea" id="RHEA:38663"/>
        <dbReference type="ChEBI" id="CHEBI:57262"/>
    </reaction>
</comment>
<keyword evidence="5" id="KW-0813">Transport</keyword>
<feature type="region of interest" description="Disordered" evidence="13">
    <location>
        <begin position="646"/>
        <end position="682"/>
    </location>
</feature>
<dbReference type="GO" id="GO:0005789">
    <property type="term" value="C:endoplasmic reticulum membrane"/>
    <property type="evidence" value="ECO:0007669"/>
    <property type="project" value="UniProtKB-SubCell"/>
</dbReference>
<comment type="catalytic activity">
    <reaction evidence="11">
        <text>a 1,2-diacyl-sn-glycero-3-phosphoethanolamine(in) = a 1,2-diacyl-sn-glycero-3-phosphoethanolamine(out)</text>
        <dbReference type="Rhea" id="RHEA:38895"/>
        <dbReference type="ChEBI" id="CHEBI:64612"/>
    </reaction>
</comment>
<comment type="catalytic activity">
    <reaction evidence="12">
        <text>a 1,2-diacyl-sn-glycero-3-phosphocholine(in) = a 1,2-diacyl-sn-glycero-3-phosphocholine(out)</text>
        <dbReference type="Rhea" id="RHEA:38571"/>
        <dbReference type="ChEBI" id="CHEBI:57643"/>
    </reaction>
</comment>
<feature type="region of interest" description="Disordered" evidence="13">
    <location>
        <begin position="103"/>
        <end position="148"/>
    </location>
</feature>
<evidence type="ECO:0000256" key="11">
    <source>
        <dbReference type="ARBA" id="ARBA00024615"/>
    </source>
</evidence>
<dbReference type="GeneID" id="28834627"/>
<evidence type="ECO:0000256" key="13">
    <source>
        <dbReference type="SAM" id="MobiDB-lite"/>
    </source>
</evidence>
<organism evidence="14 15">
    <name type="scientific">Pseudogymnoascus verrucosus</name>
    <dbReference type="NCBI Taxonomy" id="342668"/>
    <lineage>
        <taxon>Eukaryota</taxon>
        <taxon>Fungi</taxon>
        <taxon>Dikarya</taxon>
        <taxon>Ascomycota</taxon>
        <taxon>Pezizomycotina</taxon>
        <taxon>Leotiomycetes</taxon>
        <taxon>Thelebolales</taxon>
        <taxon>Thelebolaceae</taxon>
        <taxon>Pseudogymnoascus</taxon>
    </lineage>
</organism>
<evidence type="ECO:0000256" key="12">
    <source>
        <dbReference type="ARBA" id="ARBA00024631"/>
    </source>
</evidence>
<dbReference type="STRING" id="342668.A0A1B8GXT0"/>
<gene>
    <name evidence="14" type="primary">ATG2</name>
    <name evidence="14" type="ORF">VE01_01241</name>
</gene>
<evidence type="ECO:0000313" key="15">
    <source>
        <dbReference type="Proteomes" id="UP000091956"/>
    </source>
</evidence>
<feature type="compositionally biased region" description="Basic and acidic residues" evidence="13">
    <location>
        <begin position="769"/>
        <end position="792"/>
    </location>
</feature>
<sequence length="2197" mass="238714">MASFLLPTSIQKRLLRYALSRLEILDTDALDLDRLDISWGSKSTLEFRDVGLRLKKLGTMLKLPPNIELAKAQVLLLRLTIPVDIYSSPIVVEVDGVEGHIKVSPEGEHGIAKGKSTAGHDRKQSKTADGSRPGGPESNDDPGSPIPTVADLAQSFIQTETPEERAELEAAITSQSVASLSDDGDDDSTVGTGAALALPAFMANFLKGIVDRLQVRVRSIKLNLDVDIPVESLGQSTMDPVTLQIDIEDIDIEGVTFGTTADKDEGKVDAETPVLPLKDEKRLVSLRNLRGFLISDAGHFASLARSSGMPSPAATHSDLRSLKSQSLSRQGFNARSDIESPPLSVRDSLSTSNLASSPVPHDDEVSNPAVSNPTSPVVSSIGHSLEASGRFDDAPEDDDHPDAMDELPADMMSHSILDNSKFLDEVAESQFLDDGSGEERNDFPFGSVHEKKLSSEKSPQSTPRASMFLSSDKGLHRSRFTNPASLASSSRLDPRGASVAGSQIRAPGIVRPHAGVANSEPVAMHKSGHSHYEETFASMPNLTGKRSGPPSDVSDSPSDYESLAESRLFTHEDAESMYMSALSHGSRHEEAPGGYNVPGSDSTEAPEPPRTPELGGSSGAEMPYRPDSAAESILEDGKYEIPVPTEKAKSINSESDFTAEPDMQSETPTEDHFDASIPPIKKTETNISEASNISSDRDNRMAKQLFSLDHVGIYLPPTADGNGTLDQATATEAAAMEASARASIYGPQASGSRFLAPDLPGAFSTPSIRARERPSVSEQDKPKKHELPAKEDSKSTTIEIVLGQLYAQVDVSVARLLFKLFQSISAVFEGNQRSQASAPEEEKDVSPVSVKFHADRFSVKFLERLPGTRIPDAPFGEEYVVKPPSSDVLLRTTLKGLDISYDISQASTAASITLQKFVFGYAKENILSFDADLRMRESVRDLAATAGVDVSVKMLKTPVTSRYSIFTLPIHLSINLQKLDETFSWFGGLSSVLNMTSSMASSATMTTSSPAKTKPRGVRFDAPIMPDDESVSSQTKVDARIAGFVLDLIGKDCSVGLDTTAVKIVSRDEGIAVAIDQTKITGPHLATFSNDEPAIRAELTGMRLEYLEAPKSADLDRLLALITPSKSKYDRDDDILLETLLRQRRQGAVLRVNIDQFKSRVAHLEQLKYLPDLGEEVSKLSTVAKYLPQDDRPGFLSLVLVKKFDLKVDINKTIGNFQARATDIEVAQITLPALVALSMDTFTVHRNDTEEIICAATTVELRPAKDRSPAIMARMIGDEMEPVIKLKLWNLRLEYNVPTLMTLLGLKDNATTEDMATGIAASVATLTDRKQISLAMQRGEAKEKGPKSQESKALTVDVAIRECILALNPLGLPSKILVVMTEGHVSAVLPEDNNTNVTAEWGKGSLVAIDDVANITAPTLANKSRRQSFDGGSSQVADLCSRGFVCLGYVASAKAIVRVSTGKKPGEKNIDVELLDELFVLETCADSTQTLIAALAALAPPSPPSKEVKYRTKVMPMQDLLASFTGDAFESNNPAGDFNFDDEFGSRLGSDISDNSNLDFDSQYYARPANSLREDSLGESSQHGSLLFDQYNNPGQDTDDGVLLESFSSKQHVHINEELDFKEDYFGSGSMVEGTAHRWNSAKNMYDKSDTYKVRESPLKVCVRDVHVIWNLFDGYDWQATRDTITKTVQDIESRASDTRARRDRRSTAVELDFEEEETVIGDFLFNSIYIGVPGNRDPRELAAAINRELHDNATETESLAPTTVSASPSRQGGPPRVKGKRLRLNRSKHHKITFELKGVNADVIAFPPGSGETQSSIDIRVHDFDIYDHVPTSTWKKFATYMHDAGERESGSSQIHIELLNVRPVAELAASEIVLRATVLPLRLHVDQDALDFITRFFEFKDTSNTPSGAPSEPPFIQRAEVNDVQVKLDFKPKRVDYGGLRSGHTTEFMNFIVLDEANMVLRHTILYGVSGFDRLGKMLNDVWMPEIKQNQLPGILAGLAPVRSLANFGGGVRDLIEIPVREYRKDGRLVRALGKGAAAFAKTSGTEIIKLGAKLAIGTQTVLEGAEGVLGVSPAPHHRTGGDWDNDGDSDSDEPRLVSLYADQPVGVVQGLRGAYKSLERDLVMARDAIIAVPGEVMESGSAVGAVRAVGRRAPTVILRPLVGGTKAVGKTLLGVGNWVDPGNLRRVDDKYKRH</sequence>
<feature type="compositionally biased region" description="Polar residues" evidence="13">
    <location>
        <begin position="368"/>
        <end position="381"/>
    </location>
</feature>
<evidence type="ECO:0000313" key="14">
    <source>
        <dbReference type="EMBL" id="OBU00638.2"/>
    </source>
</evidence>
<feature type="region of interest" description="Disordered" evidence="13">
    <location>
        <begin position="539"/>
        <end position="563"/>
    </location>
</feature>
<feature type="region of interest" description="Disordered" evidence="13">
    <location>
        <begin position="580"/>
        <end position="623"/>
    </location>
</feature>
<feature type="region of interest" description="Disordered" evidence="13">
    <location>
        <begin position="1004"/>
        <end position="1025"/>
    </location>
</feature>
<comment type="similarity">
    <text evidence="3">Belongs to the ATG2 family.</text>
</comment>
<feature type="compositionally biased region" description="Acidic residues" evidence="13">
    <location>
        <begin position="394"/>
        <end position="406"/>
    </location>
</feature>
<comment type="subcellular location">
    <subcellularLocation>
        <location evidence="1">Endoplasmic reticulum membrane</location>
        <topology evidence="1">Peripheral membrane protein</topology>
    </subcellularLocation>
    <subcellularLocation>
        <location evidence="2">Preautophagosomal structure membrane</location>
        <topology evidence="2">Peripheral membrane protein</topology>
    </subcellularLocation>
</comment>
<feature type="compositionally biased region" description="Polar residues" evidence="13">
    <location>
        <begin position="347"/>
        <end position="356"/>
    </location>
</feature>
<keyword evidence="6" id="KW-0256">Endoplasmic reticulum</keyword>
<dbReference type="PANTHER" id="PTHR13190">
    <property type="entry name" value="AUTOPHAGY-RELATED 2, ISOFORM A"/>
    <property type="match status" value="1"/>
</dbReference>
<dbReference type="Pfam" id="PF13329">
    <property type="entry name" value="ATG2_CAD"/>
    <property type="match status" value="1"/>
</dbReference>
<dbReference type="GO" id="GO:0061709">
    <property type="term" value="P:reticulophagy"/>
    <property type="evidence" value="ECO:0007669"/>
    <property type="project" value="TreeGrafter"/>
</dbReference>